<keyword evidence="2" id="KW-1185">Reference proteome</keyword>
<dbReference type="EMBL" id="CAJVPU010018977">
    <property type="protein sequence ID" value="CAG8669111.1"/>
    <property type="molecule type" value="Genomic_DNA"/>
</dbReference>
<comment type="caution">
    <text evidence="1">The sequence shown here is derived from an EMBL/GenBank/DDBJ whole genome shotgun (WGS) entry which is preliminary data.</text>
</comment>
<evidence type="ECO:0000313" key="2">
    <source>
        <dbReference type="Proteomes" id="UP000789702"/>
    </source>
</evidence>
<evidence type="ECO:0000313" key="1">
    <source>
        <dbReference type="EMBL" id="CAG8669111.1"/>
    </source>
</evidence>
<name>A0ACA9NQ25_9GLOM</name>
<dbReference type="Proteomes" id="UP000789702">
    <property type="component" value="Unassembled WGS sequence"/>
</dbReference>
<feature type="non-terminal residue" evidence="1">
    <location>
        <position position="99"/>
    </location>
</feature>
<gene>
    <name evidence="1" type="ORF">DHETER_LOCUS10100</name>
</gene>
<sequence length="99" mass="11288">MNLQAILEESNKNSFLAFLDHESVASSDYQLANVIKRGRSQSTSKYHLRTAYGIFNTDDDDSTILTDEGFTELIAEAFPFYKLSSEKMVKSILLESYNY</sequence>
<accession>A0ACA9NQ25</accession>
<reference evidence="1" key="1">
    <citation type="submission" date="2021-06" db="EMBL/GenBank/DDBJ databases">
        <authorList>
            <person name="Kallberg Y."/>
            <person name="Tangrot J."/>
            <person name="Rosling A."/>
        </authorList>
    </citation>
    <scope>NUCLEOTIDE SEQUENCE</scope>
    <source>
        <strain evidence="1">IL203A</strain>
    </source>
</reference>
<proteinExistence type="predicted"/>
<organism evidence="1 2">
    <name type="scientific">Dentiscutata heterogama</name>
    <dbReference type="NCBI Taxonomy" id="1316150"/>
    <lineage>
        <taxon>Eukaryota</taxon>
        <taxon>Fungi</taxon>
        <taxon>Fungi incertae sedis</taxon>
        <taxon>Mucoromycota</taxon>
        <taxon>Glomeromycotina</taxon>
        <taxon>Glomeromycetes</taxon>
        <taxon>Diversisporales</taxon>
        <taxon>Gigasporaceae</taxon>
        <taxon>Dentiscutata</taxon>
    </lineage>
</organism>
<protein>
    <submittedName>
        <fullName evidence="1">5974_t:CDS:1</fullName>
    </submittedName>
</protein>